<keyword evidence="6 12" id="KW-0472">Membrane</keyword>
<feature type="transmembrane region" description="Helical" evidence="12">
    <location>
        <begin position="563"/>
        <end position="582"/>
    </location>
</feature>
<dbReference type="GO" id="GO:0030244">
    <property type="term" value="P:cellulose biosynthetic process"/>
    <property type="evidence" value="ECO:0000318"/>
    <property type="project" value="GO_Central"/>
</dbReference>
<feature type="active site" evidence="8">
    <location>
        <position position="137"/>
    </location>
</feature>
<dbReference type="SUPFAM" id="SSF53448">
    <property type="entry name" value="Nucleotide-diphospho-sugar transferases"/>
    <property type="match status" value="1"/>
</dbReference>
<feature type="transmembrane region" description="Helical" evidence="12">
    <location>
        <begin position="684"/>
        <end position="702"/>
    </location>
</feature>
<evidence type="ECO:0000256" key="11">
    <source>
        <dbReference type="SAM" id="MobiDB-lite"/>
    </source>
</evidence>
<keyword evidence="14" id="KW-1185">Reference proteome</keyword>
<evidence type="ECO:0000313" key="14">
    <source>
        <dbReference type="Proteomes" id="UP000017836"/>
    </source>
</evidence>
<feature type="transmembrane region" description="Helical" evidence="12">
    <location>
        <begin position="524"/>
        <end position="543"/>
    </location>
</feature>
<evidence type="ECO:0000256" key="8">
    <source>
        <dbReference type="PIRSR" id="PIRSR605150-1"/>
    </source>
</evidence>
<proteinExistence type="predicted"/>
<feature type="region of interest" description="Disordered" evidence="11">
    <location>
        <begin position="390"/>
        <end position="409"/>
    </location>
</feature>
<evidence type="ECO:0000313" key="13">
    <source>
        <dbReference type="EMBL" id="ERN14074.1"/>
    </source>
</evidence>
<dbReference type="GO" id="GO:0071555">
    <property type="term" value="P:cell wall organization"/>
    <property type="evidence" value="ECO:0007669"/>
    <property type="project" value="UniProtKB-KW"/>
</dbReference>
<sequence length="738" mass="82351">MADIGGEKSMPLPLHKLQVSTCVGINRFLAFLHTCGIFALAYYRLACLPCLPMLIAELTFGLSWALSLGFRWKPIFRQTLSENLTKIIKESSLPAIDVFVCTADPFKEPPIGVVNTALSAMAFDYPTDKISVYVSDDGGSELTLFAFMEAAKFAKHWLPFCRSHGIQLRSPEAYFTSGMVNGCSYGDYNDIKVRYEAMKDKVESVVSKGCVSYDVLANQEECLAFKPWTSHFTPQDHPTVIQVVLEKGKDVDVSGHPMPNLVYLSREKRKGTQHRFKAGALNALLRVSGLLSHAPILLTLDCDMYCSDPSAPRQALCYLLDPMLHEDLAFVQFPQRFQGVAKTDIYHCEHTRLFRINPIGMDGIWGAPYVGTGAFFQRCAFYGPPPVPGPVPIPVPQEDEDWDSDSDSESDRGFIWVRKVLADASQLAACTYEQGTDWGSKIGFRYGSLVEDYYTGYRLHCEGWKSVFCNPKRPAFLGDVPITLNDLLSQCKRWCVGLLEVGFSKYCPLTYGSSRISLLMGLGYAHYAFWALDSIPITIYALLPPLALLYGTSLFPKVSDYWFFLYAYLPLVAYAQDLSEFLMTGSSFKRWYNSQRMWMIKGVTAYAFALFQFSLQTMGIPSLSFNVTSKVVDADQSKRYEQEIFEFGVASPFFLTVSIVALINLIAFGVGILRVIMQGSLDGLFLQLVLCGFLVVNCWPVYEAMALRMDGGKIPAKVTLLSSSIAVVACMVVAFLAY</sequence>
<evidence type="ECO:0008006" key="15">
    <source>
        <dbReference type="Google" id="ProtNLM"/>
    </source>
</evidence>
<dbReference type="GO" id="GO:0016759">
    <property type="term" value="F:cellulose synthase activity"/>
    <property type="evidence" value="ECO:0000318"/>
    <property type="project" value="GO_Central"/>
</dbReference>
<accession>W1Q0J6</accession>
<dbReference type="eggNOG" id="ENOG502QZE9">
    <property type="taxonomic scope" value="Eukaryota"/>
</dbReference>
<dbReference type="Pfam" id="PF03552">
    <property type="entry name" value="Cellulose_synt"/>
    <property type="match status" value="2"/>
</dbReference>
<keyword evidence="2" id="KW-0328">Glycosyltransferase</keyword>
<feature type="binding site" evidence="9">
    <location>
        <position position="107"/>
    </location>
    <ligand>
        <name>UDP-alpha-D-glucose</name>
        <dbReference type="ChEBI" id="CHEBI:58885"/>
    </ligand>
</feature>
<feature type="transmembrane region" description="Helical" evidence="12">
    <location>
        <begin position="603"/>
        <end position="623"/>
    </location>
</feature>
<keyword evidence="5 12" id="KW-1133">Transmembrane helix</keyword>
<evidence type="ECO:0000256" key="9">
    <source>
        <dbReference type="PIRSR" id="PIRSR605150-2"/>
    </source>
</evidence>
<feature type="binding site" evidence="10">
    <location>
        <position position="301"/>
    </location>
    <ligand>
        <name>Mn(2+)</name>
        <dbReference type="ChEBI" id="CHEBI:29035"/>
    </ligand>
</feature>
<organism evidence="13 14">
    <name type="scientific">Amborella trichopoda</name>
    <dbReference type="NCBI Taxonomy" id="13333"/>
    <lineage>
        <taxon>Eukaryota</taxon>
        <taxon>Viridiplantae</taxon>
        <taxon>Streptophyta</taxon>
        <taxon>Embryophyta</taxon>
        <taxon>Tracheophyta</taxon>
        <taxon>Spermatophyta</taxon>
        <taxon>Magnoliopsida</taxon>
        <taxon>Amborellales</taxon>
        <taxon>Amborellaceae</taxon>
        <taxon>Amborella</taxon>
    </lineage>
</organism>
<dbReference type="AlphaFoldDB" id="W1Q0J6"/>
<feature type="binding site" evidence="9">
    <location>
        <position position="108"/>
    </location>
    <ligand>
        <name>UDP-alpha-D-glucose</name>
        <dbReference type="ChEBI" id="CHEBI:58885"/>
    </ligand>
</feature>
<dbReference type="STRING" id="13333.W1Q0J6"/>
<dbReference type="GO" id="GO:0016760">
    <property type="term" value="F:cellulose synthase (UDP-forming) activity"/>
    <property type="evidence" value="ECO:0007669"/>
    <property type="project" value="InterPro"/>
</dbReference>
<dbReference type="GO" id="GO:0005886">
    <property type="term" value="C:plasma membrane"/>
    <property type="evidence" value="ECO:0000318"/>
    <property type="project" value="GO_Central"/>
</dbReference>
<evidence type="ECO:0000256" key="7">
    <source>
        <dbReference type="ARBA" id="ARBA00023316"/>
    </source>
</evidence>
<feature type="transmembrane region" description="Helical" evidence="12">
    <location>
        <begin position="653"/>
        <end position="677"/>
    </location>
</feature>
<dbReference type="FunFam" id="3.90.550.10:FF:000135">
    <property type="entry name" value="Cellulose synthase-like protein G3"/>
    <property type="match status" value="1"/>
</dbReference>
<evidence type="ECO:0000256" key="5">
    <source>
        <dbReference type="ARBA" id="ARBA00022989"/>
    </source>
</evidence>
<comment type="subcellular location">
    <subcellularLocation>
        <location evidence="1">Endomembrane system</location>
        <topology evidence="1">Multi-pass membrane protein</topology>
    </subcellularLocation>
</comment>
<feature type="compositionally biased region" description="Acidic residues" evidence="11">
    <location>
        <begin position="397"/>
        <end position="408"/>
    </location>
</feature>
<gene>
    <name evidence="13" type="ORF">AMTR_s00021p00222530</name>
</gene>
<dbReference type="GO" id="GO:0009833">
    <property type="term" value="P:plant-type primary cell wall biogenesis"/>
    <property type="evidence" value="ECO:0000318"/>
    <property type="project" value="GO_Central"/>
</dbReference>
<dbReference type="InterPro" id="IPR005150">
    <property type="entry name" value="Cellulose_synth"/>
</dbReference>
<dbReference type="GO" id="GO:0012505">
    <property type="term" value="C:endomembrane system"/>
    <property type="evidence" value="ECO:0007669"/>
    <property type="project" value="UniProtKB-SubCell"/>
</dbReference>
<dbReference type="OrthoDB" id="72851at2759"/>
<dbReference type="PANTHER" id="PTHR13301">
    <property type="entry name" value="X-BOX TRANSCRIPTION FACTOR-RELATED"/>
    <property type="match status" value="1"/>
</dbReference>
<evidence type="ECO:0000256" key="6">
    <source>
        <dbReference type="ARBA" id="ARBA00023136"/>
    </source>
</evidence>
<feature type="active site" evidence="8">
    <location>
        <position position="452"/>
    </location>
</feature>
<evidence type="ECO:0000256" key="3">
    <source>
        <dbReference type="ARBA" id="ARBA00022679"/>
    </source>
</evidence>
<dbReference type="OMA" id="MIRGLTC"/>
<name>W1Q0J6_AMBTC</name>
<evidence type="ECO:0000256" key="10">
    <source>
        <dbReference type="PIRSR" id="PIRSR605150-3"/>
    </source>
</evidence>
<reference evidence="14" key="1">
    <citation type="journal article" date="2013" name="Science">
        <title>The Amborella genome and the evolution of flowering plants.</title>
        <authorList>
            <consortium name="Amborella Genome Project"/>
        </authorList>
    </citation>
    <scope>NUCLEOTIDE SEQUENCE [LARGE SCALE GENOMIC DNA]</scope>
</reference>
<evidence type="ECO:0000256" key="2">
    <source>
        <dbReference type="ARBA" id="ARBA00022676"/>
    </source>
</evidence>
<keyword evidence="3" id="KW-0808">Transferase</keyword>
<dbReference type="HOGENOM" id="CLU_001418_3_3_1"/>
<dbReference type="Gene3D" id="3.90.550.10">
    <property type="entry name" value="Spore Coat Polysaccharide Biosynthesis Protein SpsA, Chain A"/>
    <property type="match status" value="2"/>
</dbReference>
<feature type="transmembrane region" description="Helical" evidence="12">
    <location>
        <begin position="714"/>
        <end position="737"/>
    </location>
</feature>
<dbReference type="KEGG" id="atr:18442323"/>
<feature type="binding site" evidence="9">
    <location>
        <position position="137"/>
    </location>
    <ligand>
        <name>UDP-alpha-D-glucose</name>
        <dbReference type="ChEBI" id="CHEBI:58885"/>
    </ligand>
</feature>
<dbReference type="Proteomes" id="UP000017836">
    <property type="component" value="Unassembled WGS sequence"/>
</dbReference>
<feature type="binding site" evidence="10">
    <location>
        <position position="277"/>
    </location>
    <ligand>
        <name>Mn(2+)</name>
        <dbReference type="ChEBI" id="CHEBI:29035"/>
    </ligand>
</feature>
<evidence type="ECO:0000256" key="1">
    <source>
        <dbReference type="ARBA" id="ARBA00004127"/>
    </source>
</evidence>
<keyword evidence="4 12" id="KW-0812">Transmembrane</keyword>
<protein>
    <recommendedName>
        <fullName evidence="15">Glycosyltransferase 2-like domain-containing protein</fullName>
    </recommendedName>
</protein>
<dbReference type="EMBL" id="KI392560">
    <property type="protein sequence ID" value="ERN14074.1"/>
    <property type="molecule type" value="Genomic_DNA"/>
</dbReference>
<keyword evidence="7" id="KW-0961">Cell wall biogenesis/degradation</keyword>
<evidence type="ECO:0000256" key="4">
    <source>
        <dbReference type="ARBA" id="ARBA00022692"/>
    </source>
</evidence>
<evidence type="ECO:0000256" key="12">
    <source>
        <dbReference type="SAM" id="Phobius"/>
    </source>
</evidence>
<dbReference type="InterPro" id="IPR029044">
    <property type="entry name" value="Nucleotide-diphossugar_trans"/>
</dbReference>
<dbReference type="Gramene" id="ERN14074">
    <property type="protein sequence ID" value="ERN14074"/>
    <property type="gene ID" value="AMTR_s00021p00222530"/>
</dbReference>